<keyword evidence="2" id="KW-1185">Reference proteome</keyword>
<dbReference type="RefSeq" id="WP_130611095.1">
    <property type="nucleotide sequence ID" value="NZ_AP019368.1"/>
</dbReference>
<dbReference type="InterPro" id="IPR029063">
    <property type="entry name" value="SAM-dependent_MTases_sf"/>
</dbReference>
<dbReference type="OrthoDB" id="20930at2"/>
<dbReference type="Proteomes" id="UP000291236">
    <property type="component" value="Chromosome"/>
</dbReference>
<accession>A0A4P2VL70</accession>
<evidence type="ECO:0008006" key="3">
    <source>
        <dbReference type="Google" id="ProtNLM"/>
    </source>
</evidence>
<dbReference type="KEGG" id="sbf:JCM31447_25130"/>
<name>A0A4P2VL70_FLUSA</name>
<dbReference type="AlphaFoldDB" id="A0A4P2VL70"/>
<proteinExistence type="predicted"/>
<evidence type="ECO:0000313" key="2">
    <source>
        <dbReference type="Proteomes" id="UP000291236"/>
    </source>
</evidence>
<protein>
    <recommendedName>
        <fullName evidence="3">Methyltransferase domain-containing protein</fullName>
    </recommendedName>
</protein>
<organism evidence="1 2">
    <name type="scientific">Fluviispira sanaruensis</name>
    <dbReference type="NCBI Taxonomy" id="2493639"/>
    <lineage>
        <taxon>Bacteria</taxon>
        <taxon>Pseudomonadati</taxon>
        <taxon>Bdellovibrionota</taxon>
        <taxon>Oligoflexia</taxon>
        <taxon>Silvanigrellales</taxon>
        <taxon>Silvanigrellaceae</taxon>
        <taxon>Fluviispira</taxon>
    </lineage>
</organism>
<dbReference type="SUPFAM" id="SSF53335">
    <property type="entry name" value="S-adenosyl-L-methionine-dependent methyltransferases"/>
    <property type="match status" value="1"/>
</dbReference>
<dbReference type="Gene3D" id="3.40.50.150">
    <property type="entry name" value="Vaccinia Virus protein VP39"/>
    <property type="match status" value="1"/>
</dbReference>
<reference evidence="1 2" key="1">
    <citation type="submission" date="2018-12" db="EMBL/GenBank/DDBJ databases">
        <title>Rubrispira sanarue gen. nov., sp., nov., a member of the order Silvanigrellales, isolated from a brackish lake in Hamamatsu Japan.</title>
        <authorList>
            <person name="Maejima Y."/>
            <person name="Iino T."/>
            <person name="Muraguchi Y."/>
            <person name="Fukuda K."/>
            <person name="Nojiri H."/>
            <person name="Ohkuma M."/>
            <person name="Moriuchi R."/>
            <person name="Dohra H."/>
            <person name="Kimbara K."/>
            <person name="Shintani M."/>
        </authorList>
    </citation>
    <scope>NUCLEOTIDE SEQUENCE [LARGE SCALE GENOMIC DNA]</scope>
    <source>
        <strain evidence="1 2">RF1110005</strain>
    </source>
</reference>
<gene>
    <name evidence="1" type="ORF">JCM31447_25130</name>
</gene>
<dbReference type="EMBL" id="AP019368">
    <property type="protein sequence ID" value="BBH54056.1"/>
    <property type="molecule type" value="Genomic_DNA"/>
</dbReference>
<evidence type="ECO:0000313" key="1">
    <source>
        <dbReference type="EMBL" id="BBH54056.1"/>
    </source>
</evidence>
<sequence>MRRQILLKKLDFYDLTNQRELDMNSNTREIKKIFKNIALFYNIFVFIREKYLILRLKLISHRKIFTQIYKNNSWGDKDSFSGSGSNLKQTQIIICELPILFEEFSIKDILDIPCGDFYWMRKVIFKNIKYMGADIVEELINNNKIYEKNNISFKKIDLISDQLPKVDLILCRDCLVHFSYKNIFSALRNICNSGSKYLLLTSFKDHANNYDILTGQWRAINFENAPFNFPKPIKIIVEGCTEGDNKYTDKSLCLWDINEVKNVLKKII</sequence>